<dbReference type="Proteomes" id="UP000095282">
    <property type="component" value="Unplaced"/>
</dbReference>
<feature type="compositionally biased region" description="Polar residues" evidence="1">
    <location>
        <begin position="70"/>
        <end position="79"/>
    </location>
</feature>
<sequence>MSESPIADQLISLIKYKGRLFVSDKSYDSVMAAIDGLEGIFRGLEYAGDLKALIEEGAPKRKWPKHEGKSQQAGDRTPKYGTSNEFQAIVIGNEKDWTGHGLVVSNEPKTKHVDANSKDWIQTTIQAGPIYGDSKQWNGKTLVIHSKINDILIDQKDPQYLQFTLRAAVEAENKRLLETAGMTWVLCTGKDYHAKKTLKLLQLVGKAKGVILPKNADPKIKELYVQNGYRVEEDWEKSKDLITGEK</sequence>
<feature type="compositionally biased region" description="Basic and acidic residues" evidence="1">
    <location>
        <begin position="60"/>
        <end position="69"/>
    </location>
</feature>
<proteinExistence type="predicted"/>
<organism evidence="2 3">
    <name type="scientific">Caenorhabditis tropicalis</name>
    <dbReference type="NCBI Taxonomy" id="1561998"/>
    <lineage>
        <taxon>Eukaryota</taxon>
        <taxon>Metazoa</taxon>
        <taxon>Ecdysozoa</taxon>
        <taxon>Nematoda</taxon>
        <taxon>Chromadorea</taxon>
        <taxon>Rhabditida</taxon>
        <taxon>Rhabditina</taxon>
        <taxon>Rhabditomorpha</taxon>
        <taxon>Rhabditoidea</taxon>
        <taxon>Rhabditidae</taxon>
        <taxon>Peloderinae</taxon>
        <taxon>Caenorhabditis</taxon>
    </lineage>
</organism>
<keyword evidence="2" id="KW-1185">Reference proteome</keyword>
<evidence type="ECO:0000256" key="1">
    <source>
        <dbReference type="SAM" id="MobiDB-lite"/>
    </source>
</evidence>
<dbReference type="AlphaFoldDB" id="A0A1I7U245"/>
<reference evidence="3" key="1">
    <citation type="submission" date="2016-11" db="UniProtKB">
        <authorList>
            <consortium name="WormBaseParasite"/>
        </authorList>
    </citation>
    <scope>IDENTIFICATION</scope>
</reference>
<dbReference type="WBParaSite" id="Csp11.Scaffold629.g14078.t2">
    <property type="protein sequence ID" value="Csp11.Scaffold629.g14078.t2"/>
    <property type="gene ID" value="Csp11.Scaffold629.g14078"/>
</dbReference>
<evidence type="ECO:0000313" key="2">
    <source>
        <dbReference type="Proteomes" id="UP000095282"/>
    </source>
</evidence>
<feature type="region of interest" description="Disordered" evidence="1">
    <location>
        <begin position="60"/>
        <end position="79"/>
    </location>
</feature>
<evidence type="ECO:0000313" key="3">
    <source>
        <dbReference type="WBParaSite" id="Csp11.Scaffold629.g14078.t2"/>
    </source>
</evidence>
<accession>A0A1I7U245</accession>
<name>A0A1I7U245_9PELO</name>
<protein>
    <submittedName>
        <fullName evidence="3">LUD_dom domain-containing protein</fullName>
    </submittedName>
</protein>